<keyword evidence="3" id="KW-0687">Ribonucleoprotein</keyword>
<organism evidence="7 8">
    <name type="scientific">Candidatus Shapirobacteria bacterium CG09_land_8_20_14_0_10_39_12</name>
    <dbReference type="NCBI Taxonomy" id="1974885"/>
    <lineage>
        <taxon>Bacteria</taxon>
        <taxon>Candidatus Shapironibacteriota</taxon>
    </lineage>
</organism>
<dbReference type="Pfam" id="PF00575">
    <property type="entry name" value="S1"/>
    <property type="match status" value="4"/>
</dbReference>
<feature type="domain" description="S1 motif" evidence="6">
    <location>
        <begin position="307"/>
        <end position="370"/>
    </location>
</feature>
<dbReference type="PANTHER" id="PTHR10724:SF7">
    <property type="entry name" value="SMALL RIBOSOMAL SUBUNIT PROTEIN BS1C"/>
    <property type="match status" value="1"/>
</dbReference>
<dbReference type="AlphaFoldDB" id="A0A2H0WPA0"/>
<proteinExistence type="inferred from homology"/>
<dbReference type="InterPro" id="IPR003029">
    <property type="entry name" value="S1_domain"/>
</dbReference>
<feature type="domain" description="S1 motif" evidence="6">
    <location>
        <begin position="213"/>
        <end position="290"/>
    </location>
</feature>
<evidence type="ECO:0000256" key="3">
    <source>
        <dbReference type="ARBA" id="ARBA00023274"/>
    </source>
</evidence>
<protein>
    <recommendedName>
        <fullName evidence="6">S1 motif domain-containing protein</fullName>
    </recommendedName>
</protein>
<feature type="domain" description="S1 motif" evidence="6">
    <location>
        <begin position="126"/>
        <end position="192"/>
    </location>
</feature>
<evidence type="ECO:0000259" key="6">
    <source>
        <dbReference type="PROSITE" id="PS50126"/>
    </source>
</evidence>
<dbReference type="PRINTS" id="PR00681">
    <property type="entry name" value="RIBOSOMALS1"/>
</dbReference>
<dbReference type="SUPFAM" id="SSF50249">
    <property type="entry name" value="Nucleic acid-binding proteins"/>
    <property type="match status" value="4"/>
</dbReference>
<evidence type="ECO:0000313" key="8">
    <source>
        <dbReference type="Proteomes" id="UP000230775"/>
    </source>
</evidence>
<dbReference type="InterPro" id="IPR012340">
    <property type="entry name" value="NA-bd_OB-fold"/>
</dbReference>
<comment type="similarity">
    <text evidence="1">Belongs to the bacterial ribosomal protein bS1 family.</text>
</comment>
<dbReference type="EMBL" id="PEZI01000049">
    <property type="protein sequence ID" value="PIS14482.1"/>
    <property type="molecule type" value="Genomic_DNA"/>
</dbReference>
<evidence type="ECO:0000256" key="1">
    <source>
        <dbReference type="ARBA" id="ARBA00006767"/>
    </source>
</evidence>
<dbReference type="CDD" id="cd00164">
    <property type="entry name" value="S1_like"/>
    <property type="match status" value="1"/>
</dbReference>
<dbReference type="GO" id="GO:0003735">
    <property type="term" value="F:structural constituent of ribosome"/>
    <property type="evidence" value="ECO:0007669"/>
    <property type="project" value="TreeGrafter"/>
</dbReference>
<dbReference type="Proteomes" id="UP000230775">
    <property type="component" value="Unassembled WGS sequence"/>
</dbReference>
<comment type="caution">
    <text evidence="7">The sequence shown here is derived from an EMBL/GenBank/DDBJ whole genome shotgun (WGS) entry which is preliminary data.</text>
</comment>
<dbReference type="CDD" id="cd04465">
    <property type="entry name" value="S1_RPS1_repeat_ec2_hs2"/>
    <property type="match status" value="1"/>
</dbReference>
<evidence type="ECO:0000256" key="2">
    <source>
        <dbReference type="ARBA" id="ARBA00022980"/>
    </source>
</evidence>
<dbReference type="InterPro" id="IPR035104">
    <property type="entry name" value="Ribosomal_protein_S1-like"/>
</dbReference>
<name>A0A2H0WPA0_9BACT</name>
<reference evidence="8" key="1">
    <citation type="submission" date="2017-09" db="EMBL/GenBank/DDBJ databases">
        <title>Depth-based differentiation of microbial function through sediment-hosted aquifers and enrichment of novel symbionts in the deep terrestrial subsurface.</title>
        <authorList>
            <person name="Probst A.J."/>
            <person name="Ladd B."/>
            <person name="Jarett J.K."/>
            <person name="Geller-Mcgrath D.E."/>
            <person name="Sieber C.M.K."/>
            <person name="Emerson J.B."/>
            <person name="Anantharaman K."/>
            <person name="Thomas B.C."/>
            <person name="Malmstrom R."/>
            <person name="Stieglmeier M."/>
            <person name="Klingl A."/>
            <person name="Woyke T."/>
            <person name="Ryan C.M."/>
            <person name="Banfield J.F."/>
        </authorList>
    </citation>
    <scope>NUCLEOTIDE SEQUENCE [LARGE SCALE GENOMIC DNA]</scope>
</reference>
<keyword evidence="2" id="KW-0689">Ribosomal protein</keyword>
<dbReference type="InterPro" id="IPR050437">
    <property type="entry name" value="Ribos_protein_bS1-like"/>
</dbReference>
<dbReference type="GO" id="GO:0003729">
    <property type="term" value="F:mRNA binding"/>
    <property type="evidence" value="ECO:0007669"/>
    <property type="project" value="TreeGrafter"/>
</dbReference>
<evidence type="ECO:0000256" key="5">
    <source>
        <dbReference type="SAM" id="MobiDB-lite"/>
    </source>
</evidence>
<dbReference type="GO" id="GO:0006412">
    <property type="term" value="P:translation"/>
    <property type="evidence" value="ECO:0007669"/>
    <property type="project" value="TreeGrafter"/>
</dbReference>
<evidence type="ECO:0000313" key="7">
    <source>
        <dbReference type="EMBL" id="PIS14482.1"/>
    </source>
</evidence>
<sequence length="379" mass="42191">MAKKASVKFPKPASRRPHGEPQTMEELLAQTGYQLKGLKRGDVIEAVVVEKTKSMLHLDIGGKSEGAVIDREMKAAKDFIKNLQVGDKITAVVTQAENDRGQTLLSLKKAAAENLWAEFNEKLKTGQTIKVRGKEINRGGLVVETKGIQGFIPASQFGTQQVGKIEKLVDQEIEVKVIEVDKEKNRLIFSEKKVSDAGLLKAQKKALAKVKVDDVFTGTVTGVMPFGLFVKVEVPSKKKEKIFLEGLVHISEISWEKVDDPSKFYNQGDEVKVKVLLIDENSGKLNLSIKQLVLDPWKDIEKKYKVDRKVKGEMVRMAPFGVFVKLDSGIEGLIHISKIPVEKSFNPGDKLDCYIESVDPENRRISLGLVLKEKPVGYK</sequence>
<dbReference type="PROSITE" id="PS50126">
    <property type="entry name" value="S1"/>
    <property type="match status" value="4"/>
</dbReference>
<evidence type="ECO:0000256" key="4">
    <source>
        <dbReference type="ARBA" id="ARBA00025604"/>
    </source>
</evidence>
<dbReference type="FunFam" id="2.40.50.140:FF:000103">
    <property type="entry name" value="protein RRP5 homolog"/>
    <property type="match status" value="1"/>
</dbReference>
<dbReference type="PANTHER" id="PTHR10724">
    <property type="entry name" value="30S RIBOSOMAL PROTEIN S1"/>
    <property type="match status" value="1"/>
</dbReference>
<dbReference type="SMART" id="SM00316">
    <property type="entry name" value="S1"/>
    <property type="match status" value="4"/>
</dbReference>
<feature type="region of interest" description="Disordered" evidence="5">
    <location>
        <begin position="1"/>
        <end position="21"/>
    </location>
</feature>
<gene>
    <name evidence="7" type="ORF">COT64_02400</name>
</gene>
<dbReference type="Gene3D" id="2.40.50.140">
    <property type="entry name" value="Nucleic acid-binding proteins"/>
    <property type="match status" value="4"/>
</dbReference>
<comment type="function">
    <text evidence="4">Binds mRNA; thus facilitating recognition of the initiation point. It is needed to translate mRNA with a short Shine-Dalgarno (SD) purine-rich sequence.</text>
</comment>
<feature type="domain" description="S1 motif" evidence="6">
    <location>
        <begin position="41"/>
        <end position="108"/>
    </location>
</feature>
<accession>A0A2H0WPA0</accession>